<dbReference type="EMBL" id="SHKY01000001">
    <property type="protein sequence ID" value="RZU53463.1"/>
    <property type="molecule type" value="Genomic_DNA"/>
</dbReference>
<organism evidence="1 2">
    <name type="scientific">Krasilnikovia cinnamomea</name>
    <dbReference type="NCBI Taxonomy" id="349313"/>
    <lineage>
        <taxon>Bacteria</taxon>
        <taxon>Bacillati</taxon>
        <taxon>Actinomycetota</taxon>
        <taxon>Actinomycetes</taxon>
        <taxon>Micromonosporales</taxon>
        <taxon>Micromonosporaceae</taxon>
        <taxon>Krasilnikovia</taxon>
    </lineage>
</organism>
<protein>
    <submittedName>
        <fullName evidence="1">WXG100 family type VII secretion target</fullName>
    </submittedName>
</protein>
<dbReference type="SUPFAM" id="SSF140453">
    <property type="entry name" value="EsxAB dimer-like"/>
    <property type="match status" value="1"/>
</dbReference>
<evidence type="ECO:0000313" key="2">
    <source>
        <dbReference type="Proteomes" id="UP000292564"/>
    </source>
</evidence>
<dbReference type="OrthoDB" id="4231069at2"/>
<name>A0A4Q7ZS74_9ACTN</name>
<keyword evidence="2" id="KW-1185">Reference proteome</keyword>
<dbReference type="RefSeq" id="WP_130511947.1">
    <property type="nucleotide sequence ID" value="NZ_SHKY01000001.1"/>
</dbReference>
<dbReference type="Pfam" id="PF06013">
    <property type="entry name" value="WXG100"/>
    <property type="match status" value="1"/>
</dbReference>
<sequence>MSQPKLEIHLDELRAALADFHHYQGQAEQIRKTVDGSIRNIGGGWWGEARTAYDHTIQQWLGDYQSMVSVPLENLIAWFNRMIKIMEHAEATNTKS</sequence>
<dbReference type="AlphaFoldDB" id="A0A4Q7ZS74"/>
<dbReference type="Gene3D" id="1.10.287.1060">
    <property type="entry name" value="ESAT-6-like"/>
    <property type="match status" value="1"/>
</dbReference>
<dbReference type="InterPro" id="IPR010310">
    <property type="entry name" value="T7SS_ESAT-6-like"/>
</dbReference>
<gene>
    <name evidence="1" type="ORF">EV385_5390</name>
</gene>
<comment type="caution">
    <text evidence="1">The sequence shown here is derived from an EMBL/GenBank/DDBJ whole genome shotgun (WGS) entry which is preliminary data.</text>
</comment>
<proteinExistence type="predicted"/>
<reference evidence="1 2" key="1">
    <citation type="submission" date="2019-02" db="EMBL/GenBank/DDBJ databases">
        <title>Sequencing the genomes of 1000 actinobacteria strains.</title>
        <authorList>
            <person name="Klenk H.-P."/>
        </authorList>
    </citation>
    <scope>NUCLEOTIDE SEQUENCE [LARGE SCALE GENOMIC DNA]</scope>
    <source>
        <strain evidence="1 2">DSM 45162</strain>
    </source>
</reference>
<evidence type="ECO:0000313" key="1">
    <source>
        <dbReference type="EMBL" id="RZU53463.1"/>
    </source>
</evidence>
<dbReference type="InterPro" id="IPR036689">
    <property type="entry name" value="ESAT-6-like_sf"/>
</dbReference>
<accession>A0A4Q7ZS74</accession>
<dbReference type="Proteomes" id="UP000292564">
    <property type="component" value="Unassembled WGS sequence"/>
</dbReference>